<dbReference type="EMBL" id="JWZX01001347">
    <property type="protein sequence ID" value="KOO34027.1"/>
    <property type="molecule type" value="Genomic_DNA"/>
</dbReference>
<dbReference type="Proteomes" id="UP000037460">
    <property type="component" value="Unassembled WGS sequence"/>
</dbReference>
<protein>
    <submittedName>
        <fullName evidence="1">Uncharacterized protein</fullName>
    </submittedName>
</protein>
<comment type="caution">
    <text evidence="1">The sequence shown here is derived from an EMBL/GenBank/DDBJ whole genome shotgun (WGS) entry which is preliminary data.</text>
</comment>
<accession>A0A0M0K618</accession>
<evidence type="ECO:0000313" key="2">
    <source>
        <dbReference type="Proteomes" id="UP000037460"/>
    </source>
</evidence>
<sequence>MRSSLEHIRQVLTQDVEDLDDAILSEHRRALKVQKAKHEMALETSRKASMVAVNNVLAVQDALLHEHQLLHEHRLLSTGDPVTGNGDPEERMRKMHAEFQRQLVVVSAKLSKADEKCSAQAALLAEKDALIGELRERADLSKDTGIRELRQPAEDHGAGSAGVVELTAELQKLGTAHEKVVAGLREDAQGVEERLMEVAADGWPRAQWQIVGWAVCSQNWTARTAKCGG</sequence>
<name>A0A0M0K618_9EUKA</name>
<organism evidence="1 2">
    <name type="scientific">Chrysochromulina tobinii</name>
    <dbReference type="NCBI Taxonomy" id="1460289"/>
    <lineage>
        <taxon>Eukaryota</taxon>
        <taxon>Haptista</taxon>
        <taxon>Haptophyta</taxon>
        <taxon>Prymnesiophyceae</taxon>
        <taxon>Prymnesiales</taxon>
        <taxon>Chrysochromulinaceae</taxon>
        <taxon>Chrysochromulina</taxon>
    </lineage>
</organism>
<evidence type="ECO:0000313" key="1">
    <source>
        <dbReference type="EMBL" id="KOO34027.1"/>
    </source>
</evidence>
<keyword evidence="2" id="KW-1185">Reference proteome</keyword>
<dbReference type="AlphaFoldDB" id="A0A0M0K618"/>
<gene>
    <name evidence="1" type="ORF">Ctob_015137</name>
</gene>
<reference evidence="2" key="1">
    <citation type="journal article" date="2015" name="PLoS Genet.">
        <title>Genome Sequence and Transcriptome Analyses of Chrysochromulina tobin: Metabolic Tools for Enhanced Algal Fitness in the Prominent Order Prymnesiales (Haptophyceae).</title>
        <authorList>
            <person name="Hovde B.T."/>
            <person name="Deodato C.R."/>
            <person name="Hunsperger H.M."/>
            <person name="Ryken S.A."/>
            <person name="Yost W."/>
            <person name="Jha R.K."/>
            <person name="Patterson J."/>
            <person name="Monnat R.J. Jr."/>
            <person name="Barlow S.B."/>
            <person name="Starkenburg S.R."/>
            <person name="Cattolico R.A."/>
        </authorList>
    </citation>
    <scope>NUCLEOTIDE SEQUENCE</scope>
    <source>
        <strain evidence="2">CCMP291</strain>
    </source>
</reference>
<proteinExistence type="predicted"/>